<dbReference type="EMBL" id="JAWZYT010005421">
    <property type="protein sequence ID" value="KAK4290608.1"/>
    <property type="molecule type" value="Genomic_DNA"/>
</dbReference>
<proteinExistence type="predicted"/>
<evidence type="ECO:0000313" key="3">
    <source>
        <dbReference type="Proteomes" id="UP001292094"/>
    </source>
</evidence>
<dbReference type="AlphaFoldDB" id="A0AAE1NIL1"/>
<feature type="transmembrane region" description="Helical" evidence="1">
    <location>
        <begin position="262"/>
        <end position="282"/>
    </location>
</feature>
<keyword evidence="1" id="KW-1133">Transmembrane helix</keyword>
<protein>
    <submittedName>
        <fullName evidence="2">Uncharacterized protein</fullName>
    </submittedName>
</protein>
<feature type="transmembrane region" description="Helical" evidence="1">
    <location>
        <begin position="294"/>
        <end position="316"/>
    </location>
</feature>
<keyword evidence="1" id="KW-0472">Membrane</keyword>
<evidence type="ECO:0000256" key="1">
    <source>
        <dbReference type="SAM" id="Phobius"/>
    </source>
</evidence>
<sequence>MEDQINHSTPSVLAVARQNLDILSTHGESDTLTYWDIVRSILDLFRTSLSAQDVLKALELGWEALRMKNELSTRTMSMKRLILARSATLCMAQQGVRVTGLWEDALQVVINHVRRGDPIFIKNVFTSYPLKQWILSVFSDADLCPNYNIRLDLLTIISTWEQLEANDGKSVLLGLMQLSVYLDAEEHLVPNTGVPSLEVSWFSVMCKLNKCEHLNEVYKKALIQMQTLSVGGEARWLNRVVELVTVRTEVAKKRLASGWIRASDALLVLESSLFLLAIYVFSSRSNETFSCRGLVQVAAVALIKIITSIVDMIPALRTYIYRCIKMIDTVDQILKVVITCPRLQSLVSTLRRDHGDDLDRISQHTYRMGIPLQFLPESIDEDTTINCPQR</sequence>
<accession>A0AAE1NIL1</accession>
<reference evidence="2" key="1">
    <citation type="submission" date="2023-11" db="EMBL/GenBank/DDBJ databases">
        <title>Genome assemblies of two species of porcelain crab, Petrolisthes cinctipes and Petrolisthes manimaculis (Anomura: Porcellanidae).</title>
        <authorList>
            <person name="Angst P."/>
        </authorList>
    </citation>
    <scope>NUCLEOTIDE SEQUENCE</scope>
    <source>
        <strain evidence="2">PB745_02</strain>
        <tissue evidence="2">Gill</tissue>
    </source>
</reference>
<evidence type="ECO:0000313" key="2">
    <source>
        <dbReference type="EMBL" id="KAK4290608.1"/>
    </source>
</evidence>
<organism evidence="2 3">
    <name type="scientific">Petrolisthes manimaculis</name>
    <dbReference type="NCBI Taxonomy" id="1843537"/>
    <lineage>
        <taxon>Eukaryota</taxon>
        <taxon>Metazoa</taxon>
        <taxon>Ecdysozoa</taxon>
        <taxon>Arthropoda</taxon>
        <taxon>Crustacea</taxon>
        <taxon>Multicrustacea</taxon>
        <taxon>Malacostraca</taxon>
        <taxon>Eumalacostraca</taxon>
        <taxon>Eucarida</taxon>
        <taxon>Decapoda</taxon>
        <taxon>Pleocyemata</taxon>
        <taxon>Anomura</taxon>
        <taxon>Galatheoidea</taxon>
        <taxon>Porcellanidae</taxon>
        <taxon>Petrolisthes</taxon>
    </lineage>
</organism>
<name>A0AAE1NIL1_9EUCA</name>
<keyword evidence="3" id="KW-1185">Reference proteome</keyword>
<dbReference type="Proteomes" id="UP001292094">
    <property type="component" value="Unassembled WGS sequence"/>
</dbReference>
<gene>
    <name evidence="2" type="ORF">Pmani_036505</name>
</gene>
<keyword evidence="1" id="KW-0812">Transmembrane</keyword>
<comment type="caution">
    <text evidence="2">The sequence shown here is derived from an EMBL/GenBank/DDBJ whole genome shotgun (WGS) entry which is preliminary data.</text>
</comment>